<feature type="domain" description="Response regulatory" evidence="5">
    <location>
        <begin position="284"/>
        <end position="400"/>
    </location>
</feature>
<dbReference type="InterPro" id="IPR024186">
    <property type="entry name" value="Sig_transdc_resp-reg_PatA"/>
</dbReference>
<comment type="induction">
    <text evidence="2">By nitrogen starvation.</text>
</comment>
<dbReference type="Pfam" id="PF14332">
    <property type="entry name" value="DUF4388"/>
    <property type="match status" value="1"/>
</dbReference>
<dbReference type="GO" id="GO:0043158">
    <property type="term" value="P:heterocyst development"/>
    <property type="evidence" value="ECO:0007669"/>
    <property type="project" value="UniProtKB-KW"/>
</dbReference>
<evidence type="ECO:0000313" key="6">
    <source>
        <dbReference type="EMBL" id="OKH11549.1"/>
    </source>
</evidence>
<dbReference type="GO" id="GO:0030428">
    <property type="term" value="C:cell septum"/>
    <property type="evidence" value="ECO:0007669"/>
    <property type="project" value="UniProtKB-SubCell"/>
</dbReference>
<gene>
    <name evidence="6" type="ORF">NIES592_21130</name>
</gene>
<dbReference type="PANTHER" id="PTHR44591:SF3">
    <property type="entry name" value="RESPONSE REGULATORY DOMAIN-CONTAINING PROTEIN"/>
    <property type="match status" value="1"/>
</dbReference>
<evidence type="ECO:0000259" key="5">
    <source>
        <dbReference type="PROSITE" id="PS50110"/>
    </source>
</evidence>
<dbReference type="OrthoDB" id="9809318at2"/>
<dbReference type="PIRSF" id="PIRSF005897">
    <property type="entry name" value="RR_PatA"/>
    <property type="match status" value="1"/>
</dbReference>
<dbReference type="InterPro" id="IPR025497">
    <property type="entry name" value="PatA-like_N"/>
</dbReference>
<dbReference type="SUPFAM" id="SSF52172">
    <property type="entry name" value="CheY-like"/>
    <property type="match status" value="1"/>
</dbReference>
<reference evidence="6 7" key="1">
    <citation type="submission" date="2016-11" db="EMBL/GenBank/DDBJ databases">
        <title>Draft Genome Sequences of Nine Cyanobacterial Strains from Diverse Habitats.</title>
        <authorList>
            <person name="Zhu T."/>
            <person name="Hou S."/>
            <person name="Lu X."/>
            <person name="Hess W.R."/>
        </authorList>
    </citation>
    <scope>NUCLEOTIDE SEQUENCE [LARGE SCALE GENOMIC DNA]</scope>
    <source>
        <strain evidence="6 7">NIES-592</strain>
    </source>
</reference>
<dbReference type="Gene3D" id="3.40.50.2300">
    <property type="match status" value="1"/>
</dbReference>
<keyword evidence="2" id="KW-0902">Two-component regulatory system</keyword>
<name>A0A1U7GU71_9CYAN</name>
<proteinExistence type="evidence at transcript level"/>
<dbReference type="SMART" id="SM00448">
    <property type="entry name" value="REC"/>
    <property type="match status" value="1"/>
</dbReference>
<feature type="modified residue" description="4-aspartylphosphate" evidence="3">
    <location>
        <position position="333"/>
    </location>
</feature>
<evidence type="ECO:0000256" key="2">
    <source>
        <dbReference type="PIRNR" id="PIRNR005897"/>
    </source>
</evidence>
<feature type="region of interest" description="Disordered" evidence="4">
    <location>
        <begin position="177"/>
        <end position="275"/>
    </location>
</feature>
<sequence length="401" mass="45276">MKILPINRYRFYQSLQPLFLLKKITSKSTAGCLQVFTASGSWSIYVEEGKLIYACCTEKMFELLYKHLQRLSQKIPTLHNGIKEQLRAIFETGIENQAIPNPDYLAICWLVNQKYITPAQAGILVEQLALEVLESFLLLKEGSYEFAPESFLDEMPKFCHLDVRLLVERCQRRSPGYASIPSGKSERSSADAAPPQPASLERRHLNHQSASEFAANCPQQTPQRTSKGESTPNSGQQQHLHVVPPSQQPLPKPRLNNVLPHPVNTNNSNRPQISQPNVDKKLYTVFCIDDSPAVVNAISKFLDDQMFSVVGINDPLKGLMQIIRLKPDLILLDIEMPNLDGYELCSLVRKHSHFKDTPIIMITGRTGFIDKARAKLVRASGYLSKPFTQADLLKEVFQHIK</sequence>
<evidence type="ECO:0000256" key="4">
    <source>
        <dbReference type="SAM" id="MobiDB-lite"/>
    </source>
</evidence>
<evidence type="ECO:0000256" key="1">
    <source>
        <dbReference type="ARBA" id="ARBA00022553"/>
    </source>
</evidence>
<evidence type="ECO:0000313" key="7">
    <source>
        <dbReference type="Proteomes" id="UP000186391"/>
    </source>
</evidence>
<evidence type="ECO:0000256" key="3">
    <source>
        <dbReference type="PROSITE-ProRule" id="PRU00169"/>
    </source>
</evidence>
<accession>A0A1U7GU71</accession>
<comment type="function">
    <text evidence="2">Controls heterocyst pattern formation.</text>
</comment>
<dbReference type="EMBL" id="MRCA01000017">
    <property type="protein sequence ID" value="OKH11549.1"/>
    <property type="molecule type" value="Genomic_DNA"/>
</dbReference>
<dbReference type="InterPro" id="IPR011006">
    <property type="entry name" value="CheY-like_superfamily"/>
</dbReference>
<feature type="compositionally biased region" description="Polar residues" evidence="4">
    <location>
        <begin position="263"/>
        <end position="275"/>
    </location>
</feature>
<dbReference type="RefSeq" id="WP_073556798.1">
    <property type="nucleotide sequence ID" value="NZ_MRCA01000017.1"/>
</dbReference>
<comment type="caution">
    <text evidence="6">The sequence shown here is derived from an EMBL/GenBank/DDBJ whole genome shotgun (WGS) entry which is preliminary data.</text>
</comment>
<organism evidence="6 7">
    <name type="scientific">Fischerella major NIES-592</name>
    <dbReference type="NCBI Taxonomy" id="210994"/>
    <lineage>
        <taxon>Bacteria</taxon>
        <taxon>Bacillati</taxon>
        <taxon>Cyanobacteriota</taxon>
        <taxon>Cyanophyceae</taxon>
        <taxon>Nostocales</taxon>
        <taxon>Hapalosiphonaceae</taxon>
        <taxon>Fischerella</taxon>
    </lineage>
</organism>
<feature type="compositionally biased region" description="Polar residues" evidence="4">
    <location>
        <begin position="207"/>
        <end position="239"/>
    </location>
</feature>
<keyword evidence="7" id="KW-1185">Reference proteome</keyword>
<dbReference type="Pfam" id="PF00072">
    <property type="entry name" value="Response_reg"/>
    <property type="match status" value="1"/>
</dbReference>
<keyword evidence="1 3" id="KW-0597">Phosphoprotein</keyword>
<dbReference type="GO" id="GO:0000160">
    <property type="term" value="P:phosphorelay signal transduction system"/>
    <property type="evidence" value="ECO:0007669"/>
    <property type="project" value="UniProtKB-KW"/>
</dbReference>
<comment type="subcellular location">
    <subcellularLocation>
        <location evidence="2">Cell septum</location>
    </subcellularLocation>
</comment>
<dbReference type="PROSITE" id="PS50110">
    <property type="entry name" value="RESPONSE_REGULATORY"/>
    <property type="match status" value="1"/>
</dbReference>
<dbReference type="AlphaFoldDB" id="A0A1U7GU71"/>
<keyword evidence="2" id="KW-0364">Heterocyst</keyword>
<dbReference type="PANTHER" id="PTHR44591">
    <property type="entry name" value="STRESS RESPONSE REGULATOR PROTEIN 1"/>
    <property type="match status" value="1"/>
</dbReference>
<dbReference type="InterPro" id="IPR001789">
    <property type="entry name" value="Sig_transdc_resp-reg_receiver"/>
</dbReference>
<protein>
    <recommendedName>
        <fullName evidence="2">Protein PatA</fullName>
    </recommendedName>
</protein>
<dbReference type="InterPro" id="IPR050595">
    <property type="entry name" value="Bact_response_regulator"/>
</dbReference>
<dbReference type="Proteomes" id="UP000186391">
    <property type="component" value="Unassembled WGS sequence"/>
</dbReference>